<proteinExistence type="predicted"/>
<keyword evidence="3" id="KW-1185">Reference proteome</keyword>
<dbReference type="EMBL" id="JAPNTZ010000010">
    <property type="protein sequence ID" value="MCY1142040.1"/>
    <property type="molecule type" value="Genomic_DNA"/>
</dbReference>
<reference evidence="2" key="1">
    <citation type="submission" date="2022-11" db="EMBL/GenBank/DDBJ databases">
        <authorList>
            <person name="Somphong A."/>
            <person name="Phongsopitanun W."/>
        </authorList>
    </citation>
    <scope>NUCLEOTIDE SEQUENCE</scope>
    <source>
        <strain evidence="2">Pm04-4</strain>
    </source>
</reference>
<protein>
    <submittedName>
        <fullName evidence="2">Uncharacterized protein</fullName>
    </submittedName>
</protein>
<evidence type="ECO:0000256" key="1">
    <source>
        <dbReference type="SAM" id="MobiDB-lite"/>
    </source>
</evidence>
<organism evidence="2 3">
    <name type="scientific">Paractinoplanes pyxinae</name>
    <dbReference type="NCBI Taxonomy" id="2997416"/>
    <lineage>
        <taxon>Bacteria</taxon>
        <taxon>Bacillati</taxon>
        <taxon>Actinomycetota</taxon>
        <taxon>Actinomycetes</taxon>
        <taxon>Micromonosporales</taxon>
        <taxon>Micromonosporaceae</taxon>
        <taxon>Paractinoplanes</taxon>
    </lineage>
</organism>
<feature type="region of interest" description="Disordered" evidence="1">
    <location>
        <begin position="100"/>
        <end position="120"/>
    </location>
</feature>
<gene>
    <name evidence="2" type="ORF">OWR29_28945</name>
</gene>
<dbReference type="Proteomes" id="UP001151002">
    <property type="component" value="Unassembled WGS sequence"/>
</dbReference>
<evidence type="ECO:0000313" key="3">
    <source>
        <dbReference type="Proteomes" id="UP001151002"/>
    </source>
</evidence>
<evidence type="ECO:0000313" key="2">
    <source>
        <dbReference type="EMBL" id="MCY1142040.1"/>
    </source>
</evidence>
<dbReference type="RefSeq" id="WP_267566425.1">
    <property type="nucleotide sequence ID" value="NZ_JAPNTZ010000010.1"/>
</dbReference>
<comment type="caution">
    <text evidence="2">The sequence shown here is derived from an EMBL/GenBank/DDBJ whole genome shotgun (WGS) entry which is preliminary data.</text>
</comment>
<accession>A0ABT4B6A0</accession>
<sequence>MTLTVLAVVVALIVVLIVVSEILAAIIPLIIVLTCVPVAERDGLARVLAALDSSRRLRVWSALRLAVTLRRQEIEHARVARDPRLNPYAHLNAYFAEQPGDAPLNAPYERAEPVSPPARD</sequence>
<name>A0ABT4B6A0_9ACTN</name>